<evidence type="ECO:0000259" key="14">
    <source>
        <dbReference type="Pfam" id="PF09190"/>
    </source>
</evidence>
<dbReference type="Proteomes" id="UP000228596">
    <property type="component" value="Unassembled WGS sequence"/>
</dbReference>
<dbReference type="EC" id="6.1.1.16" evidence="12"/>
<evidence type="ECO:0000259" key="13">
    <source>
        <dbReference type="Pfam" id="PF01406"/>
    </source>
</evidence>
<feature type="binding site" evidence="12">
    <location>
        <position position="304"/>
    </location>
    <ligand>
        <name>ATP</name>
        <dbReference type="ChEBI" id="CHEBI:30616"/>
    </ligand>
</feature>
<gene>
    <name evidence="12" type="primary">cysS</name>
    <name evidence="16" type="ORF">COT77_02485</name>
</gene>
<dbReference type="GO" id="GO:0004817">
    <property type="term" value="F:cysteine-tRNA ligase activity"/>
    <property type="evidence" value="ECO:0007669"/>
    <property type="project" value="UniProtKB-UniRule"/>
</dbReference>
<dbReference type="CDD" id="cd00672">
    <property type="entry name" value="CysRS_core"/>
    <property type="match status" value="1"/>
</dbReference>
<dbReference type="SUPFAM" id="SSF47323">
    <property type="entry name" value="Anticodon-binding domain of a subclass of class I aminoacyl-tRNA synthetases"/>
    <property type="match status" value="1"/>
</dbReference>
<feature type="domain" description="tRNA synthetases class I catalytic" evidence="13">
    <location>
        <begin position="42"/>
        <end position="349"/>
    </location>
</feature>
<feature type="binding site" evidence="12">
    <location>
        <position position="269"/>
    </location>
    <ligand>
        <name>Zn(2+)</name>
        <dbReference type="ChEBI" id="CHEBI:29105"/>
    </ligand>
</feature>
<reference evidence="17" key="1">
    <citation type="submission" date="2017-09" db="EMBL/GenBank/DDBJ databases">
        <title>Depth-based differentiation of microbial function through sediment-hosted aquifers and enrichment of novel symbionts in the deep terrestrial subsurface.</title>
        <authorList>
            <person name="Probst A.J."/>
            <person name="Ladd B."/>
            <person name="Jarett J.K."/>
            <person name="Geller-Mcgrath D.E."/>
            <person name="Sieber C.M.K."/>
            <person name="Emerson J.B."/>
            <person name="Anantharaman K."/>
            <person name="Thomas B.C."/>
            <person name="Malmstrom R."/>
            <person name="Stieglmeier M."/>
            <person name="Klingl A."/>
            <person name="Woyke T."/>
            <person name="Ryan C.M."/>
            <person name="Banfield J.F."/>
        </authorList>
    </citation>
    <scope>NUCLEOTIDE SEQUENCE [LARGE SCALE GENOMIC DNA]</scope>
</reference>
<keyword evidence="4 12" id="KW-0963">Cytoplasm</keyword>
<dbReference type="GO" id="GO:0005829">
    <property type="term" value="C:cytosol"/>
    <property type="evidence" value="ECO:0007669"/>
    <property type="project" value="TreeGrafter"/>
</dbReference>
<dbReference type="InterPro" id="IPR032678">
    <property type="entry name" value="tRNA-synt_1_cat_dom"/>
</dbReference>
<keyword evidence="10 12" id="KW-0648">Protein biosynthesis</keyword>
<sequence>MIVTLVLMRLLKKKRNRRGRGTARMFKLYNTQTRKLQDFKPISEKVGLYACGPTLYNAPHIGNLRYFVAVDAVVKSLRLFGYKVNCVMNLTDIDDKTLKGAREQGAKLKDYTKQFGEIFFEDLKKLRIDSIDKFPRATDYFAQMRELVAILYKGGFAYVADGSVYFAIGKFNGYGDFAHLDKEGLKVSARVDNDEYSKDNPGDFVLWKADPHFDAGEEGINTGNFSGEEYEITEKGRPGWHLECSVMSRELLGQPFDIHLGGVDLIFPHHQNEIAQSEAAFGKKLANYWLHCEHLLVDGKKMSKSLGNFYTLSDLEQKGASPDEFRFLALSSHYRNKLDFTQNSLLQAKESLKRLREFAFKSAEQSKQDSDKFFATAKDNFIKALEDDFNVPKALESVFSTVTEAYKNSYFGSPAQEYLSYIDQVLSIGLKVNTKGEENIIYEGEISQEIKRMVLEREKARQNSDYGLADRLRSKVNDLGYDIKDEKNKIRISKK</sequence>
<evidence type="ECO:0000256" key="4">
    <source>
        <dbReference type="ARBA" id="ARBA00022490"/>
    </source>
</evidence>
<evidence type="ECO:0000256" key="5">
    <source>
        <dbReference type="ARBA" id="ARBA00022598"/>
    </source>
</evidence>
<keyword evidence="11 12" id="KW-0030">Aminoacyl-tRNA synthetase</keyword>
<dbReference type="PANTHER" id="PTHR10890">
    <property type="entry name" value="CYSTEINYL-TRNA SYNTHETASE"/>
    <property type="match status" value="1"/>
</dbReference>
<accession>A0A2M6WWN8</accession>
<feature type="short sequence motif" description="'HIGH' region" evidence="12">
    <location>
        <begin position="53"/>
        <end position="63"/>
    </location>
</feature>
<feature type="domain" description="Cysteinyl-tRNA synthetase class Ia DALR" evidence="14">
    <location>
        <begin position="380"/>
        <end position="410"/>
    </location>
</feature>
<name>A0A2M6WWN8_9BACT</name>
<dbReference type="InterPro" id="IPR014729">
    <property type="entry name" value="Rossmann-like_a/b/a_fold"/>
</dbReference>
<dbReference type="GO" id="GO:0006423">
    <property type="term" value="P:cysteinyl-tRNA aminoacylation"/>
    <property type="evidence" value="ECO:0007669"/>
    <property type="project" value="UniProtKB-UniRule"/>
</dbReference>
<protein>
    <recommendedName>
        <fullName evidence="12">Cysteine--tRNA ligase</fullName>
        <ecNumber evidence="12">6.1.1.16</ecNumber>
    </recommendedName>
    <alternativeName>
        <fullName evidence="12">Cysteinyl-tRNA synthetase</fullName>
        <shortName evidence="12">CysRS</shortName>
    </alternativeName>
</protein>
<comment type="caution">
    <text evidence="16">The sequence shown here is derived from an EMBL/GenBank/DDBJ whole genome shotgun (WGS) entry which is preliminary data.</text>
</comment>
<dbReference type="Gene3D" id="3.40.50.620">
    <property type="entry name" value="HUPs"/>
    <property type="match status" value="1"/>
</dbReference>
<organism evidence="16 17">
    <name type="scientific">Candidatus Berkelbacteria bacterium CG10_big_fil_rev_8_21_14_0_10_41_12</name>
    <dbReference type="NCBI Taxonomy" id="1974513"/>
    <lineage>
        <taxon>Bacteria</taxon>
        <taxon>Candidatus Berkelbacteria</taxon>
    </lineage>
</organism>
<dbReference type="GO" id="GO:0005524">
    <property type="term" value="F:ATP binding"/>
    <property type="evidence" value="ECO:0007669"/>
    <property type="project" value="UniProtKB-UniRule"/>
</dbReference>
<dbReference type="Gene3D" id="1.20.120.1910">
    <property type="entry name" value="Cysteine-tRNA ligase, C-terminal anti-codon recognition domain"/>
    <property type="match status" value="1"/>
</dbReference>
<dbReference type="NCBIfam" id="TIGR00435">
    <property type="entry name" value="cysS"/>
    <property type="match status" value="1"/>
</dbReference>
<comment type="subunit">
    <text evidence="3 12">Monomer.</text>
</comment>
<keyword evidence="8 12" id="KW-0862">Zinc</keyword>
<evidence type="ECO:0000256" key="12">
    <source>
        <dbReference type="HAMAP-Rule" id="MF_00041"/>
    </source>
</evidence>
<comment type="subcellular location">
    <subcellularLocation>
        <location evidence="1 12">Cytoplasm</location>
    </subcellularLocation>
</comment>
<evidence type="ECO:0000256" key="11">
    <source>
        <dbReference type="ARBA" id="ARBA00023146"/>
    </source>
</evidence>
<dbReference type="EMBL" id="PEZV01000027">
    <property type="protein sequence ID" value="PIT97214.1"/>
    <property type="molecule type" value="Genomic_DNA"/>
</dbReference>
<evidence type="ECO:0000256" key="3">
    <source>
        <dbReference type="ARBA" id="ARBA00011245"/>
    </source>
</evidence>
<dbReference type="InterPro" id="IPR024909">
    <property type="entry name" value="Cys-tRNA/MSH_ligase"/>
</dbReference>
<comment type="catalytic activity">
    <reaction evidence="12">
        <text>tRNA(Cys) + L-cysteine + ATP = L-cysteinyl-tRNA(Cys) + AMP + diphosphate</text>
        <dbReference type="Rhea" id="RHEA:17773"/>
        <dbReference type="Rhea" id="RHEA-COMP:9661"/>
        <dbReference type="Rhea" id="RHEA-COMP:9679"/>
        <dbReference type="ChEBI" id="CHEBI:30616"/>
        <dbReference type="ChEBI" id="CHEBI:33019"/>
        <dbReference type="ChEBI" id="CHEBI:35235"/>
        <dbReference type="ChEBI" id="CHEBI:78442"/>
        <dbReference type="ChEBI" id="CHEBI:78517"/>
        <dbReference type="ChEBI" id="CHEBI:456215"/>
        <dbReference type="EC" id="6.1.1.16"/>
    </reaction>
</comment>
<dbReference type="InterPro" id="IPR009080">
    <property type="entry name" value="tRNAsynth_Ia_anticodon-bd"/>
</dbReference>
<dbReference type="Pfam" id="PF01406">
    <property type="entry name" value="tRNA-synt_1e"/>
    <property type="match status" value="1"/>
</dbReference>
<keyword evidence="6 12" id="KW-0479">Metal-binding</keyword>
<feature type="domain" description="Cysteinyl-tRNA ligase anticodon binding" evidence="15">
    <location>
        <begin position="445"/>
        <end position="489"/>
    </location>
</feature>
<dbReference type="AlphaFoldDB" id="A0A2M6WWN8"/>
<evidence type="ECO:0000256" key="2">
    <source>
        <dbReference type="ARBA" id="ARBA00005594"/>
    </source>
</evidence>
<feature type="binding site" evidence="12">
    <location>
        <position position="244"/>
    </location>
    <ligand>
        <name>Zn(2+)</name>
        <dbReference type="ChEBI" id="CHEBI:29105"/>
    </ligand>
</feature>
<evidence type="ECO:0000256" key="1">
    <source>
        <dbReference type="ARBA" id="ARBA00004496"/>
    </source>
</evidence>
<dbReference type="SUPFAM" id="SSF52374">
    <property type="entry name" value="Nucleotidylyl transferase"/>
    <property type="match status" value="1"/>
</dbReference>
<keyword evidence="9 12" id="KW-0067">ATP-binding</keyword>
<dbReference type="Pfam" id="PF09190">
    <property type="entry name" value="DALR_2"/>
    <property type="match status" value="1"/>
</dbReference>
<dbReference type="PANTHER" id="PTHR10890:SF3">
    <property type="entry name" value="CYSTEINE--TRNA LIGASE, CYTOPLASMIC"/>
    <property type="match status" value="1"/>
</dbReference>
<dbReference type="InterPro" id="IPR015273">
    <property type="entry name" value="Cys-tRNA-synt_Ia_DALR"/>
</dbReference>
<dbReference type="InterPro" id="IPR056411">
    <property type="entry name" value="CysS_C"/>
</dbReference>
<feature type="binding site" evidence="12">
    <location>
        <position position="51"/>
    </location>
    <ligand>
        <name>Zn(2+)</name>
        <dbReference type="ChEBI" id="CHEBI:29105"/>
    </ligand>
</feature>
<feature type="binding site" evidence="12">
    <location>
        <position position="273"/>
    </location>
    <ligand>
        <name>Zn(2+)</name>
        <dbReference type="ChEBI" id="CHEBI:29105"/>
    </ligand>
</feature>
<evidence type="ECO:0000256" key="6">
    <source>
        <dbReference type="ARBA" id="ARBA00022723"/>
    </source>
</evidence>
<evidence type="ECO:0000313" key="17">
    <source>
        <dbReference type="Proteomes" id="UP000228596"/>
    </source>
</evidence>
<evidence type="ECO:0000256" key="9">
    <source>
        <dbReference type="ARBA" id="ARBA00022840"/>
    </source>
</evidence>
<dbReference type="HAMAP" id="MF_00041">
    <property type="entry name" value="Cys_tRNA_synth"/>
    <property type="match status" value="1"/>
</dbReference>
<evidence type="ECO:0000256" key="8">
    <source>
        <dbReference type="ARBA" id="ARBA00022833"/>
    </source>
</evidence>
<dbReference type="GO" id="GO:0008270">
    <property type="term" value="F:zinc ion binding"/>
    <property type="evidence" value="ECO:0007669"/>
    <property type="project" value="UniProtKB-UniRule"/>
</dbReference>
<comment type="cofactor">
    <cofactor evidence="12">
        <name>Zn(2+)</name>
        <dbReference type="ChEBI" id="CHEBI:29105"/>
    </cofactor>
    <text evidence="12">Binds 1 zinc ion per subunit.</text>
</comment>
<evidence type="ECO:0000313" key="16">
    <source>
        <dbReference type="EMBL" id="PIT97214.1"/>
    </source>
</evidence>
<evidence type="ECO:0000256" key="10">
    <source>
        <dbReference type="ARBA" id="ARBA00022917"/>
    </source>
</evidence>
<feature type="short sequence motif" description="'KMSKS' region" evidence="12">
    <location>
        <begin position="301"/>
        <end position="305"/>
    </location>
</feature>
<dbReference type="Pfam" id="PF23493">
    <property type="entry name" value="CysS_C"/>
    <property type="match status" value="1"/>
</dbReference>
<evidence type="ECO:0000259" key="15">
    <source>
        <dbReference type="Pfam" id="PF23493"/>
    </source>
</evidence>
<comment type="similarity">
    <text evidence="2 12">Belongs to the class-I aminoacyl-tRNA synthetase family.</text>
</comment>
<dbReference type="PRINTS" id="PR00983">
    <property type="entry name" value="TRNASYNTHCYS"/>
</dbReference>
<keyword evidence="7 12" id="KW-0547">Nucleotide-binding</keyword>
<evidence type="ECO:0000256" key="7">
    <source>
        <dbReference type="ARBA" id="ARBA00022741"/>
    </source>
</evidence>
<proteinExistence type="inferred from homology"/>
<keyword evidence="5 12" id="KW-0436">Ligase</keyword>
<dbReference type="InterPro" id="IPR015803">
    <property type="entry name" value="Cys-tRNA-ligase"/>
</dbReference>